<comment type="caution">
    <text evidence="12">The sequence shown here is derived from an EMBL/GenBank/DDBJ whole genome shotgun (WGS) entry which is preliminary data.</text>
</comment>
<dbReference type="InterPro" id="IPR041121">
    <property type="entry name" value="SDH_C"/>
</dbReference>
<dbReference type="InterPro" id="IPR022893">
    <property type="entry name" value="Shikimate_DH_fam"/>
</dbReference>
<dbReference type="PANTHER" id="PTHR21089:SF1">
    <property type="entry name" value="BIFUNCTIONAL 3-DEHYDROQUINATE DEHYDRATASE_SHIKIMATE DEHYDROGENASE, CHLOROPLASTIC"/>
    <property type="match status" value="1"/>
</dbReference>
<feature type="active site" description="Proton acceptor" evidence="8">
    <location>
        <position position="284"/>
    </location>
</feature>
<feature type="binding site" evidence="8">
    <location>
        <position position="440"/>
    </location>
    <ligand>
        <name>NADP(+)</name>
        <dbReference type="ChEBI" id="CHEBI:58349"/>
    </ligand>
</feature>
<evidence type="ECO:0000256" key="6">
    <source>
        <dbReference type="ARBA" id="ARBA00049442"/>
    </source>
</evidence>
<dbReference type="Pfam" id="PF01487">
    <property type="entry name" value="DHquinase_I"/>
    <property type="match status" value="1"/>
</dbReference>
<evidence type="ECO:0000259" key="11">
    <source>
        <dbReference type="Pfam" id="PF18317"/>
    </source>
</evidence>
<dbReference type="EC" id="1.1.1.25" evidence="8"/>
<reference evidence="12 13" key="1">
    <citation type="submission" date="2023-03" db="EMBL/GenBank/DDBJ databases">
        <title>Paludisphaera mucosa sp. nov. a novel planctomycete from northern fen.</title>
        <authorList>
            <person name="Ivanova A."/>
        </authorList>
    </citation>
    <scope>NUCLEOTIDE SEQUENCE [LARGE SCALE GENOMIC DNA]</scope>
    <source>
        <strain evidence="12 13">Pla2</strain>
    </source>
</reference>
<feature type="domain" description="Pyrroline-5-carboxylate reductase catalytic N-terminal" evidence="9">
    <location>
        <begin position="350"/>
        <end position="421"/>
    </location>
</feature>
<dbReference type="SUPFAM" id="SSF51735">
    <property type="entry name" value="NAD(P)-binding Rossmann-fold domains"/>
    <property type="match status" value="1"/>
</dbReference>
<proteinExistence type="inferred from homology"/>
<feature type="binding site" evidence="8">
    <location>
        <position position="470"/>
    </location>
    <ligand>
        <name>shikimate</name>
        <dbReference type="ChEBI" id="CHEBI:36208"/>
    </ligand>
</feature>
<dbReference type="Gene3D" id="3.40.50.720">
    <property type="entry name" value="NAD(P)-binding Rossmann-like Domain"/>
    <property type="match status" value="1"/>
</dbReference>
<feature type="binding site" evidence="8">
    <location>
        <position position="321"/>
    </location>
    <ligand>
        <name>shikimate</name>
        <dbReference type="ChEBI" id="CHEBI:36208"/>
    </ligand>
</feature>
<evidence type="ECO:0000256" key="1">
    <source>
        <dbReference type="ARBA" id="ARBA00004871"/>
    </source>
</evidence>
<name>A0ABT6F7U0_9BACT</name>
<comment type="function">
    <text evidence="8">Involved in the biosynthesis of the chorismate, which leads to the biosynthesis of aromatic amino acids. Catalyzes the reversible NADPH linked reduction of 3-dehydroshikimate (DHSA) to yield shikimate (SA).</text>
</comment>
<dbReference type="HAMAP" id="MF_00214">
    <property type="entry name" value="AroD"/>
    <property type="match status" value="1"/>
</dbReference>
<feature type="binding site" evidence="8">
    <location>
        <begin position="354"/>
        <end position="358"/>
    </location>
    <ligand>
        <name>NADP(+)</name>
        <dbReference type="ChEBI" id="CHEBI:58349"/>
    </ligand>
</feature>
<dbReference type="InterPro" id="IPR013785">
    <property type="entry name" value="Aldolase_TIM"/>
</dbReference>
<comment type="catalytic activity">
    <reaction evidence="7">
        <text>3-dehydroquinate = 3-dehydroshikimate + H2O</text>
        <dbReference type="Rhea" id="RHEA:21096"/>
        <dbReference type="ChEBI" id="CHEBI:15377"/>
        <dbReference type="ChEBI" id="CHEBI:16630"/>
        <dbReference type="ChEBI" id="CHEBI:32364"/>
        <dbReference type="EC" id="4.2.1.10"/>
    </reaction>
</comment>
<dbReference type="InterPro" id="IPR036291">
    <property type="entry name" value="NAD(P)-bd_dom_sf"/>
</dbReference>
<dbReference type="InterPro" id="IPR001381">
    <property type="entry name" value="DHquinase_I"/>
</dbReference>
<keyword evidence="5 7" id="KW-0057">Aromatic amino acid biosynthesis</keyword>
<evidence type="ECO:0000256" key="2">
    <source>
        <dbReference type="ARBA" id="ARBA00022605"/>
    </source>
</evidence>
<keyword evidence="7" id="KW-0456">Lyase</keyword>
<evidence type="ECO:0000313" key="12">
    <source>
        <dbReference type="EMBL" id="MDG3003639.1"/>
    </source>
</evidence>
<feature type="binding site" evidence="7">
    <location>
        <position position="176"/>
    </location>
    <ligand>
        <name>3-dehydroquinate</name>
        <dbReference type="ChEBI" id="CHEBI:32364"/>
    </ligand>
</feature>
<keyword evidence="7" id="KW-0704">Schiff base</keyword>
<keyword evidence="13" id="KW-1185">Reference proteome</keyword>
<dbReference type="Proteomes" id="UP001216907">
    <property type="component" value="Unassembled WGS sequence"/>
</dbReference>
<comment type="subunit">
    <text evidence="7">Homodimer.</text>
</comment>
<evidence type="ECO:0000256" key="7">
    <source>
        <dbReference type="HAMAP-Rule" id="MF_00214"/>
    </source>
</evidence>
<evidence type="ECO:0000259" key="9">
    <source>
        <dbReference type="Pfam" id="PF03807"/>
    </source>
</evidence>
<feature type="binding site" evidence="8">
    <location>
        <position position="463"/>
    </location>
    <ligand>
        <name>NADP(+)</name>
        <dbReference type="ChEBI" id="CHEBI:58349"/>
    </ligand>
</feature>
<feature type="binding site" evidence="8">
    <location>
        <begin position="233"/>
        <end position="235"/>
    </location>
    <ligand>
        <name>shikimate</name>
        <dbReference type="ChEBI" id="CHEBI:36208"/>
    </ligand>
</feature>
<sequence length="502" mass="54844">MALICATIGRGRHSSLLEEWQAAAKAGAELVELRIDCLRREPDLKRLLKNRFTPFIFTVRRGVDGGMWRGDEEKRRQILREAIALGVDYVDLENDVAGEIRRFGKTKRIVSYHNLKKTPEDMGEVIAACAERDPDVVKVAVAASSVADASRVLQASVGAKHPTVAIAMGEIGQFTRILNAKFGAPFTFAGFNPERVFAAGMPFLSELKKDYLYEKIDADTEVYGVIGDPIGHSLSPAIHNAAFRELGLNKVLVPFLVPKGGLEGFFRSLEWVGVKGCSVTIPHKEDVIPLLKSKENSVERTGSCNTVAIADDGTKTGYNTDYRAAMDSLESVLGRSDDPESPSPLIDKQVLILGAGGVARSIAFGVTRRGASVTLTNRHDERAALLAEEVGCRSANWGLRATMLADVIVNCTPVGMHPNVDDTPLPPSAFQRPSIVVFDTIYHPENTMMLKLARERGCTTLTGVDMFLRQAALQFKIYAGREAPIDVMRAALKRKLGPLKDE</sequence>
<dbReference type="Pfam" id="PF18317">
    <property type="entry name" value="SDH_C"/>
    <property type="match status" value="1"/>
</dbReference>
<dbReference type="GO" id="GO:0004764">
    <property type="term" value="F:shikimate 3-dehydrogenase (NADP+) activity"/>
    <property type="evidence" value="ECO:0007669"/>
    <property type="project" value="UniProtKB-EC"/>
</dbReference>
<feature type="binding site" evidence="7">
    <location>
        <begin position="32"/>
        <end position="34"/>
    </location>
    <ligand>
        <name>3-dehydroquinate</name>
        <dbReference type="ChEBI" id="CHEBI:32364"/>
    </ligand>
</feature>
<comment type="catalytic activity">
    <reaction evidence="6 8">
        <text>shikimate + NADP(+) = 3-dehydroshikimate + NADPH + H(+)</text>
        <dbReference type="Rhea" id="RHEA:17737"/>
        <dbReference type="ChEBI" id="CHEBI:15378"/>
        <dbReference type="ChEBI" id="CHEBI:16630"/>
        <dbReference type="ChEBI" id="CHEBI:36208"/>
        <dbReference type="ChEBI" id="CHEBI:57783"/>
        <dbReference type="ChEBI" id="CHEBI:58349"/>
        <dbReference type="EC" id="1.1.1.25"/>
    </reaction>
</comment>
<feature type="binding site" evidence="7">
    <location>
        <position position="60"/>
    </location>
    <ligand>
        <name>3-dehydroquinate</name>
        <dbReference type="ChEBI" id="CHEBI:32364"/>
    </ligand>
</feature>
<evidence type="ECO:0000256" key="3">
    <source>
        <dbReference type="ARBA" id="ARBA00022857"/>
    </source>
</evidence>
<comment type="similarity">
    <text evidence="7">Belongs to the type-I 3-dehydroquinase family.</text>
</comment>
<feature type="domain" description="SDH C-terminal" evidence="11">
    <location>
        <begin position="463"/>
        <end position="493"/>
    </location>
</feature>
<feature type="binding site" evidence="8">
    <location>
        <position position="442"/>
    </location>
    <ligand>
        <name>shikimate</name>
        <dbReference type="ChEBI" id="CHEBI:36208"/>
    </ligand>
</feature>
<dbReference type="SUPFAM" id="SSF53223">
    <property type="entry name" value="Aminoacid dehydrogenase-like, N-terminal domain"/>
    <property type="match status" value="1"/>
</dbReference>
<evidence type="ECO:0000256" key="5">
    <source>
        <dbReference type="ARBA" id="ARBA00023141"/>
    </source>
</evidence>
<organism evidence="12 13">
    <name type="scientific">Paludisphaera mucosa</name>
    <dbReference type="NCBI Taxonomy" id="3030827"/>
    <lineage>
        <taxon>Bacteria</taxon>
        <taxon>Pseudomonadati</taxon>
        <taxon>Planctomycetota</taxon>
        <taxon>Planctomycetia</taxon>
        <taxon>Isosphaerales</taxon>
        <taxon>Isosphaeraceae</taxon>
        <taxon>Paludisphaera</taxon>
    </lineage>
</organism>
<comment type="function">
    <text evidence="7">Involved in the third step of the chorismate pathway, which leads to the biosynthesis of aromatic amino acids. Catalyzes the cis-dehydration of 3-dehydroquinate (DHQ) and introduces the first double bond of the aromatic ring to yield 3-dehydroshikimate.</text>
</comment>
<dbReference type="SUPFAM" id="SSF51569">
    <property type="entry name" value="Aldolase"/>
    <property type="match status" value="1"/>
</dbReference>
<dbReference type="RefSeq" id="WP_277859989.1">
    <property type="nucleotide sequence ID" value="NZ_JARRAG010000001.1"/>
</dbReference>
<evidence type="ECO:0000259" key="10">
    <source>
        <dbReference type="Pfam" id="PF08501"/>
    </source>
</evidence>
<feature type="binding site" evidence="8">
    <location>
        <position position="280"/>
    </location>
    <ligand>
        <name>shikimate</name>
        <dbReference type="ChEBI" id="CHEBI:36208"/>
    </ligand>
</feature>
<evidence type="ECO:0000256" key="4">
    <source>
        <dbReference type="ARBA" id="ARBA00023002"/>
    </source>
</evidence>
<evidence type="ECO:0000313" key="13">
    <source>
        <dbReference type="Proteomes" id="UP001216907"/>
    </source>
</evidence>
<comment type="caution">
    <text evidence="7">Lacks conserved residue(s) required for the propagation of feature annotation.</text>
</comment>
<dbReference type="CDD" id="cd01065">
    <property type="entry name" value="NAD_bind_Shikimate_DH"/>
    <property type="match status" value="1"/>
</dbReference>
<dbReference type="Pfam" id="PF08501">
    <property type="entry name" value="Shikimate_dh_N"/>
    <property type="match status" value="1"/>
</dbReference>
<dbReference type="Gene3D" id="3.20.20.70">
    <property type="entry name" value="Aldolase class I"/>
    <property type="match status" value="1"/>
</dbReference>
<feature type="active site" description="Proton donor/acceptor" evidence="7">
    <location>
        <position position="113"/>
    </location>
</feature>
<dbReference type="NCBIfam" id="TIGR00507">
    <property type="entry name" value="aroE"/>
    <property type="match status" value="1"/>
</dbReference>
<dbReference type="Pfam" id="PF03807">
    <property type="entry name" value="F420_oxidored"/>
    <property type="match status" value="1"/>
</dbReference>
<comment type="pathway">
    <text evidence="1 8">Metabolic intermediate biosynthesis; chorismate biosynthesis; chorismate from D-erythrose 4-phosphate and phosphoenolpyruvate: step 4/7.</text>
</comment>
<dbReference type="HAMAP" id="MF_00222">
    <property type="entry name" value="Shikimate_DH_AroE"/>
    <property type="match status" value="1"/>
</dbReference>
<feature type="active site" description="Schiff-base intermediate with substrate" evidence="7">
    <location>
        <position position="138"/>
    </location>
</feature>
<evidence type="ECO:0000256" key="8">
    <source>
        <dbReference type="HAMAP-Rule" id="MF_00222"/>
    </source>
</evidence>
<comment type="similarity">
    <text evidence="8">Belongs to the shikimate dehydrogenase family.</text>
</comment>
<comment type="pathway">
    <text evidence="7">Metabolic intermediate biosynthesis; chorismate biosynthesis; chorismate from D-erythrose 4-phosphate and phosphoenolpyruvate: step 3/7.</text>
</comment>
<dbReference type="InterPro" id="IPR013708">
    <property type="entry name" value="Shikimate_DH-bd_N"/>
</dbReference>
<dbReference type="CDD" id="cd00502">
    <property type="entry name" value="DHQase_I"/>
    <property type="match status" value="1"/>
</dbReference>
<dbReference type="PANTHER" id="PTHR21089">
    <property type="entry name" value="SHIKIMATE DEHYDROGENASE"/>
    <property type="match status" value="1"/>
</dbReference>
<feature type="domain" description="Shikimate dehydrogenase substrate binding N-terminal" evidence="10">
    <location>
        <begin position="225"/>
        <end position="307"/>
    </location>
</feature>
<keyword evidence="3 8" id="KW-0521">NADP</keyword>
<protein>
    <recommendedName>
        <fullName evidence="7 8">Multifunctional fusion protein</fullName>
    </recommendedName>
    <domain>
        <recommendedName>
            <fullName evidence="7">3-dehydroquinate dehydratase</fullName>
            <shortName evidence="7">3-dehydroquinase</shortName>
            <ecNumber evidence="7">4.2.1.10</ecNumber>
        </recommendedName>
        <alternativeName>
            <fullName evidence="7">Type I DHQase</fullName>
        </alternativeName>
        <alternativeName>
            <fullName evidence="7">Type I dehydroquinase</fullName>
            <shortName evidence="7">DHQ1</shortName>
        </alternativeName>
    </domain>
    <domain>
        <recommendedName>
            <fullName evidence="8">Shikimate dehydrogenase (NADP(+))</fullName>
            <shortName evidence="8">SDH</shortName>
            <ecNumber evidence="8">1.1.1.25</ecNumber>
        </recommendedName>
    </domain>
</protein>
<dbReference type="InterPro" id="IPR028939">
    <property type="entry name" value="P5C_Rdtase_cat_N"/>
</dbReference>
<dbReference type="InterPro" id="IPR046346">
    <property type="entry name" value="Aminoacid_DH-like_N_sf"/>
</dbReference>
<keyword evidence="2 7" id="KW-0028">Amino-acid biosynthesis</keyword>
<keyword evidence="4 8" id="KW-0560">Oxidoreductase</keyword>
<feature type="binding site" evidence="8">
    <location>
        <position position="305"/>
    </location>
    <ligand>
        <name>shikimate</name>
        <dbReference type="ChEBI" id="CHEBI:36208"/>
    </ligand>
</feature>
<dbReference type="EMBL" id="JARRAG010000001">
    <property type="protein sequence ID" value="MDG3003639.1"/>
    <property type="molecule type" value="Genomic_DNA"/>
</dbReference>
<dbReference type="InterPro" id="IPR011342">
    <property type="entry name" value="Shikimate_DH"/>
</dbReference>
<accession>A0ABT6F7U0</accession>
<gene>
    <name evidence="8 12" type="primary">aroE</name>
    <name evidence="7" type="synonym">aroD</name>
    <name evidence="12" type="ORF">PZE19_07655</name>
</gene>
<dbReference type="EC" id="4.2.1.10" evidence="7"/>
<dbReference type="Gene3D" id="3.40.50.10860">
    <property type="entry name" value="Leucine Dehydrogenase, chain A, domain 1"/>
    <property type="match status" value="1"/>
</dbReference>